<dbReference type="AlphaFoldDB" id="A0A3E2N3Q8"/>
<organism evidence="6 7">
    <name type="scientific">Lacrimispora amygdalina</name>
    <dbReference type="NCBI Taxonomy" id="253257"/>
    <lineage>
        <taxon>Bacteria</taxon>
        <taxon>Bacillati</taxon>
        <taxon>Bacillota</taxon>
        <taxon>Clostridia</taxon>
        <taxon>Lachnospirales</taxon>
        <taxon>Lachnospiraceae</taxon>
        <taxon>Lacrimispora</taxon>
    </lineage>
</organism>
<comment type="catalytic activity">
    <reaction evidence="4">
        <text>Cleavage of hydrophobic, N-terminal signal or leader sequences from secreted and periplasmic proteins.</text>
        <dbReference type="EC" id="3.4.21.89"/>
    </reaction>
</comment>
<evidence type="ECO:0000256" key="2">
    <source>
        <dbReference type="ARBA" id="ARBA00009370"/>
    </source>
</evidence>
<dbReference type="PRINTS" id="PR00727">
    <property type="entry name" value="LEADERPTASE"/>
</dbReference>
<dbReference type="SUPFAM" id="SSF51306">
    <property type="entry name" value="LexA/Signal peptidase"/>
    <property type="match status" value="1"/>
</dbReference>
<feature type="active site" evidence="3">
    <location>
        <position position="65"/>
    </location>
</feature>
<dbReference type="PANTHER" id="PTHR43390">
    <property type="entry name" value="SIGNAL PEPTIDASE I"/>
    <property type="match status" value="1"/>
</dbReference>
<feature type="active site" evidence="3">
    <location>
        <position position="102"/>
    </location>
</feature>
<gene>
    <name evidence="6" type="primary">lepB</name>
    <name evidence="6" type="ORF">DS742_27920</name>
</gene>
<keyword evidence="4 6" id="KW-0378">Hydrolase</keyword>
<feature type="transmembrane region" description="Helical" evidence="4">
    <location>
        <begin position="37"/>
        <end position="61"/>
    </location>
</feature>
<sequence>MAGQGMTPGMYREAESPEKVLQHRRAVLRRKRNWHRLIRSLIVTVLTVFLLFGVFFGIGVVQGDSMAPSLADGDLVLVWRLDRQYTSGDVVFFTHGGNQFVKRVAAVPGDTVDTDAQGRLLVNGRELEDTYAKPGLEYPLTLLDGEYFVLGDNRGAAVDSRNFGSVADIGGKVLLILWTMH</sequence>
<dbReference type="EC" id="3.4.21.89" evidence="4"/>
<dbReference type="RefSeq" id="WP_117420175.1">
    <property type="nucleotide sequence ID" value="NZ_QOHO01000133.1"/>
</dbReference>
<comment type="caution">
    <text evidence="6">The sequence shown here is derived from an EMBL/GenBank/DDBJ whole genome shotgun (WGS) entry which is preliminary data.</text>
</comment>
<keyword evidence="4" id="KW-0645">Protease</keyword>
<accession>A0A3E2N3Q8</accession>
<evidence type="ECO:0000256" key="1">
    <source>
        <dbReference type="ARBA" id="ARBA00004401"/>
    </source>
</evidence>
<dbReference type="GO" id="GO:0004252">
    <property type="term" value="F:serine-type endopeptidase activity"/>
    <property type="evidence" value="ECO:0007669"/>
    <property type="project" value="InterPro"/>
</dbReference>
<dbReference type="Pfam" id="PF10502">
    <property type="entry name" value="Peptidase_S26"/>
    <property type="match status" value="1"/>
</dbReference>
<dbReference type="EMBL" id="QOHO01000133">
    <property type="protein sequence ID" value="RFZ75640.1"/>
    <property type="molecule type" value="Genomic_DNA"/>
</dbReference>
<dbReference type="PANTHER" id="PTHR43390:SF1">
    <property type="entry name" value="CHLOROPLAST PROCESSING PEPTIDASE"/>
    <property type="match status" value="1"/>
</dbReference>
<proteinExistence type="inferred from homology"/>
<dbReference type="CDD" id="cd06462">
    <property type="entry name" value="Peptidase_S24_S26"/>
    <property type="match status" value="1"/>
</dbReference>
<dbReference type="Proteomes" id="UP000260680">
    <property type="component" value="Unassembled WGS sequence"/>
</dbReference>
<dbReference type="GO" id="GO:0009003">
    <property type="term" value="F:signal peptidase activity"/>
    <property type="evidence" value="ECO:0007669"/>
    <property type="project" value="UniProtKB-EC"/>
</dbReference>
<evidence type="ECO:0000256" key="3">
    <source>
        <dbReference type="PIRSR" id="PIRSR600223-1"/>
    </source>
</evidence>
<keyword evidence="4" id="KW-0472">Membrane</keyword>
<dbReference type="GO" id="GO:0006465">
    <property type="term" value="P:signal peptide processing"/>
    <property type="evidence" value="ECO:0007669"/>
    <property type="project" value="InterPro"/>
</dbReference>
<keyword evidence="4" id="KW-1133">Transmembrane helix</keyword>
<evidence type="ECO:0000313" key="7">
    <source>
        <dbReference type="Proteomes" id="UP000260680"/>
    </source>
</evidence>
<dbReference type="InterPro" id="IPR036286">
    <property type="entry name" value="LexA/Signal_pep-like_sf"/>
</dbReference>
<reference evidence="6 7" key="1">
    <citation type="submission" date="2018-07" db="EMBL/GenBank/DDBJ databases">
        <title>New species, Clostridium PI-S10-A1B.</title>
        <authorList>
            <person name="Krishna G."/>
            <person name="Summeta K."/>
            <person name="Shikha S."/>
            <person name="Prabhu P.B."/>
            <person name="Suresh K."/>
        </authorList>
    </citation>
    <scope>NUCLEOTIDE SEQUENCE [LARGE SCALE GENOMIC DNA]</scope>
    <source>
        <strain evidence="6 7">PI-S10-A1B</strain>
    </source>
</reference>
<evidence type="ECO:0000313" key="6">
    <source>
        <dbReference type="EMBL" id="RFZ75640.1"/>
    </source>
</evidence>
<dbReference type="InterPro" id="IPR019533">
    <property type="entry name" value="Peptidase_S26"/>
</dbReference>
<evidence type="ECO:0000256" key="4">
    <source>
        <dbReference type="RuleBase" id="RU362042"/>
    </source>
</evidence>
<dbReference type="InterPro" id="IPR000223">
    <property type="entry name" value="Pept_S26A_signal_pept_1"/>
</dbReference>
<dbReference type="GO" id="GO:0005886">
    <property type="term" value="C:plasma membrane"/>
    <property type="evidence" value="ECO:0007669"/>
    <property type="project" value="UniProtKB-SubCell"/>
</dbReference>
<dbReference type="OrthoDB" id="9802919at2"/>
<protein>
    <recommendedName>
        <fullName evidence="4">Signal peptidase I</fullName>
        <ecNumber evidence="4">3.4.21.89</ecNumber>
    </recommendedName>
</protein>
<feature type="domain" description="Peptidase S26" evidence="5">
    <location>
        <begin position="35"/>
        <end position="178"/>
    </location>
</feature>
<comment type="subcellular location">
    <subcellularLocation>
        <location evidence="1">Cell membrane</location>
        <topology evidence="1">Single-pass type II membrane protein</topology>
    </subcellularLocation>
    <subcellularLocation>
        <location evidence="4">Membrane</location>
        <topology evidence="4">Single-pass type II membrane protein</topology>
    </subcellularLocation>
</comment>
<name>A0A3E2N3Q8_9FIRM</name>
<comment type="similarity">
    <text evidence="2 4">Belongs to the peptidase S26 family.</text>
</comment>
<evidence type="ECO:0000259" key="5">
    <source>
        <dbReference type="Pfam" id="PF10502"/>
    </source>
</evidence>
<keyword evidence="4" id="KW-0812">Transmembrane</keyword>
<dbReference type="NCBIfam" id="TIGR02227">
    <property type="entry name" value="sigpep_I_bact"/>
    <property type="match status" value="1"/>
</dbReference>
<dbReference type="Gene3D" id="2.10.109.10">
    <property type="entry name" value="Umud Fragment, subunit A"/>
    <property type="match status" value="1"/>
</dbReference>